<accession>A0A4R0R633</accession>
<dbReference type="AlphaFoldDB" id="A0A4R0R633"/>
<proteinExistence type="predicted"/>
<evidence type="ECO:0000313" key="2">
    <source>
        <dbReference type="EMBL" id="TCD61693.1"/>
    </source>
</evidence>
<keyword evidence="3" id="KW-1185">Reference proteome</keyword>
<evidence type="ECO:0008006" key="4">
    <source>
        <dbReference type="Google" id="ProtNLM"/>
    </source>
</evidence>
<feature type="signal peptide" evidence="1">
    <location>
        <begin position="1"/>
        <end position="25"/>
    </location>
</feature>
<evidence type="ECO:0000313" key="3">
    <source>
        <dbReference type="Proteomes" id="UP000292702"/>
    </source>
</evidence>
<protein>
    <recommendedName>
        <fullName evidence="4">F-box domain-containing protein</fullName>
    </recommendedName>
</protein>
<dbReference type="Proteomes" id="UP000292702">
    <property type="component" value="Unassembled WGS sequence"/>
</dbReference>
<organism evidence="2 3">
    <name type="scientific">Steccherinum ochraceum</name>
    <dbReference type="NCBI Taxonomy" id="92696"/>
    <lineage>
        <taxon>Eukaryota</taxon>
        <taxon>Fungi</taxon>
        <taxon>Dikarya</taxon>
        <taxon>Basidiomycota</taxon>
        <taxon>Agaricomycotina</taxon>
        <taxon>Agaricomycetes</taxon>
        <taxon>Polyporales</taxon>
        <taxon>Steccherinaceae</taxon>
        <taxon>Steccherinum</taxon>
    </lineage>
</organism>
<evidence type="ECO:0000256" key="1">
    <source>
        <dbReference type="SAM" id="SignalP"/>
    </source>
</evidence>
<dbReference type="OrthoDB" id="2748701at2759"/>
<feature type="chain" id="PRO_5020253840" description="F-box domain-containing protein" evidence="1">
    <location>
        <begin position="26"/>
        <end position="347"/>
    </location>
</feature>
<dbReference type="EMBL" id="RWJN01000439">
    <property type="protein sequence ID" value="TCD61693.1"/>
    <property type="molecule type" value="Genomic_DNA"/>
</dbReference>
<sequence length="347" mass="38741">MDSLTTRPLPVELLLLIFRFACTDGGPTGCILNLTCKAFRALCVDTSVDVRISYVAGIRQADKFLEMLLARGPRGRRVESLFLALGKRHFWYERRRKRGGNEQSAETIAHDRKTLLNAVLLSISPTHLRTLSIQAFSDVTTSTPILPISFPNLTSLTIDGVMRDTVSSIAWSASHPQSALTNLEIRNKTSLPATFFSSTLPDLFPNVVRVAIPAPNVDIKALLRAFCGLPGTDDNAQAITVPRRLSHVEVTLCPMYVYPELGGCKLPEMRYRRATQDLWELAQRGCGPLGEGESADVGFMVGEMKRRLVVSPLVDGGVRHEKWRKRDVLQDDARAWREWLERSLRSV</sequence>
<keyword evidence="1" id="KW-0732">Signal</keyword>
<name>A0A4R0R633_9APHY</name>
<gene>
    <name evidence="2" type="ORF">EIP91_008044</name>
</gene>
<reference evidence="2 3" key="1">
    <citation type="submission" date="2018-11" db="EMBL/GenBank/DDBJ databases">
        <title>Genome assembly of Steccherinum ochraceum LE-BIN_3174, the white-rot fungus of the Steccherinaceae family (The Residual Polyporoid clade, Polyporales, Basidiomycota).</title>
        <authorList>
            <person name="Fedorova T.V."/>
            <person name="Glazunova O.A."/>
            <person name="Landesman E.O."/>
            <person name="Moiseenko K.V."/>
            <person name="Psurtseva N.V."/>
            <person name="Savinova O.S."/>
            <person name="Shakhova N.V."/>
            <person name="Tyazhelova T.V."/>
            <person name="Vasina D.V."/>
        </authorList>
    </citation>
    <scope>NUCLEOTIDE SEQUENCE [LARGE SCALE GENOMIC DNA]</scope>
    <source>
        <strain evidence="2 3">LE-BIN_3174</strain>
    </source>
</reference>
<comment type="caution">
    <text evidence="2">The sequence shown here is derived from an EMBL/GenBank/DDBJ whole genome shotgun (WGS) entry which is preliminary data.</text>
</comment>